<feature type="region of interest" description="Disordered" evidence="1">
    <location>
        <begin position="1"/>
        <end position="86"/>
    </location>
</feature>
<dbReference type="EMBL" id="MU001506">
    <property type="protein sequence ID" value="KAF2441179.1"/>
    <property type="molecule type" value="Genomic_DNA"/>
</dbReference>
<sequence>MSRQLHSLPPLRDMVDMLQPRGIPAPPDAAWTAINHQPEGPVSPRTRHANPRANAQPSPPSHHHARTENPSLPPEQTTATSSSTQPIYGAVSFEGHPARFSSEHHIAGKPITARQDSAVFASATSQPPTILLPGNSSRSGRSPEIYHRPARDAVTHPLTPPSDPFSHQSYSRSVPTHPPMYGRPPAPPSTGSQQDAPDMSFQRRRERFDSDVNSRDVPPLPHTTLFNEKSTMPPPPVPPSTLPSESLITEAPSFSPSASVSQHTPRYSPGVSHADAESLREKCEFCHAIWTYPPPDTEGLPQKPSRTPQEMQQNMGAVSTKLADYQNKKDADFNQWRQLHSGGHCNCMDHSSGSKRKFEESVQNTSPPTKLQKRATESPPRTSHLTPPPDQANKEAASGRSGFDPKTDPRIPPTIARVLGHYIPPLDDSDNMFHDVHGEGKRVKREETAH</sequence>
<feature type="compositionally biased region" description="Polar residues" evidence="1">
    <location>
        <begin position="124"/>
        <end position="140"/>
    </location>
</feature>
<dbReference type="AlphaFoldDB" id="A0A9P4PDQ9"/>
<evidence type="ECO:0000256" key="1">
    <source>
        <dbReference type="SAM" id="MobiDB-lite"/>
    </source>
</evidence>
<organism evidence="2 3">
    <name type="scientific">Karstenula rhodostoma CBS 690.94</name>
    <dbReference type="NCBI Taxonomy" id="1392251"/>
    <lineage>
        <taxon>Eukaryota</taxon>
        <taxon>Fungi</taxon>
        <taxon>Dikarya</taxon>
        <taxon>Ascomycota</taxon>
        <taxon>Pezizomycotina</taxon>
        <taxon>Dothideomycetes</taxon>
        <taxon>Pleosporomycetidae</taxon>
        <taxon>Pleosporales</taxon>
        <taxon>Massarineae</taxon>
        <taxon>Didymosphaeriaceae</taxon>
        <taxon>Karstenula</taxon>
    </lineage>
</organism>
<protein>
    <submittedName>
        <fullName evidence="2">Uncharacterized protein</fullName>
    </submittedName>
</protein>
<feature type="compositionally biased region" description="Polar residues" evidence="1">
    <location>
        <begin position="68"/>
        <end position="86"/>
    </location>
</feature>
<proteinExistence type="predicted"/>
<feature type="compositionally biased region" description="Basic and acidic residues" evidence="1">
    <location>
        <begin position="431"/>
        <end position="450"/>
    </location>
</feature>
<feature type="compositionally biased region" description="Polar residues" evidence="1">
    <location>
        <begin position="304"/>
        <end position="317"/>
    </location>
</feature>
<evidence type="ECO:0000313" key="3">
    <source>
        <dbReference type="Proteomes" id="UP000799764"/>
    </source>
</evidence>
<comment type="caution">
    <text evidence="2">The sequence shown here is derived from an EMBL/GenBank/DDBJ whole genome shotgun (WGS) entry which is preliminary data.</text>
</comment>
<feature type="compositionally biased region" description="Polar residues" evidence="1">
    <location>
        <begin position="165"/>
        <end position="174"/>
    </location>
</feature>
<feature type="compositionally biased region" description="Pro residues" evidence="1">
    <location>
        <begin position="176"/>
        <end position="188"/>
    </location>
</feature>
<feature type="compositionally biased region" description="Basic and acidic residues" evidence="1">
    <location>
        <begin position="201"/>
        <end position="214"/>
    </location>
</feature>
<dbReference type="Proteomes" id="UP000799764">
    <property type="component" value="Unassembled WGS sequence"/>
</dbReference>
<reference evidence="2" key="1">
    <citation type="journal article" date="2020" name="Stud. Mycol.">
        <title>101 Dothideomycetes genomes: a test case for predicting lifestyles and emergence of pathogens.</title>
        <authorList>
            <person name="Haridas S."/>
            <person name="Albert R."/>
            <person name="Binder M."/>
            <person name="Bloem J."/>
            <person name="Labutti K."/>
            <person name="Salamov A."/>
            <person name="Andreopoulos B."/>
            <person name="Baker S."/>
            <person name="Barry K."/>
            <person name="Bills G."/>
            <person name="Bluhm B."/>
            <person name="Cannon C."/>
            <person name="Castanera R."/>
            <person name="Culley D."/>
            <person name="Daum C."/>
            <person name="Ezra D."/>
            <person name="Gonzalez J."/>
            <person name="Henrissat B."/>
            <person name="Kuo A."/>
            <person name="Liang C."/>
            <person name="Lipzen A."/>
            <person name="Lutzoni F."/>
            <person name="Magnuson J."/>
            <person name="Mondo S."/>
            <person name="Nolan M."/>
            <person name="Ohm R."/>
            <person name="Pangilinan J."/>
            <person name="Park H.-J."/>
            <person name="Ramirez L."/>
            <person name="Alfaro M."/>
            <person name="Sun H."/>
            <person name="Tritt A."/>
            <person name="Yoshinaga Y."/>
            <person name="Zwiers L.-H."/>
            <person name="Turgeon B."/>
            <person name="Goodwin S."/>
            <person name="Spatafora J."/>
            <person name="Crous P."/>
            <person name="Grigoriev I."/>
        </authorList>
    </citation>
    <scope>NUCLEOTIDE SEQUENCE</scope>
    <source>
        <strain evidence="2">CBS 690.94</strain>
    </source>
</reference>
<feature type="region of interest" description="Disordered" evidence="1">
    <location>
        <begin position="296"/>
        <end position="317"/>
    </location>
</feature>
<accession>A0A9P4PDQ9</accession>
<feature type="region of interest" description="Disordered" evidence="1">
    <location>
        <begin position="124"/>
        <end position="272"/>
    </location>
</feature>
<gene>
    <name evidence="2" type="ORF">P171DRAFT_488744</name>
</gene>
<feature type="region of interest" description="Disordered" evidence="1">
    <location>
        <begin position="356"/>
        <end position="450"/>
    </location>
</feature>
<name>A0A9P4PDQ9_9PLEO</name>
<keyword evidence="3" id="KW-1185">Reference proteome</keyword>
<dbReference type="OrthoDB" id="3783147at2759"/>
<feature type="compositionally biased region" description="Polar residues" evidence="1">
    <location>
        <begin position="252"/>
        <end position="265"/>
    </location>
</feature>
<evidence type="ECO:0000313" key="2">
    <source>
        <dbReference type="EMBL" id="KAF2441179.1"/>
    </source>
</evidence>
<feature type="compositionally biased region" description="Basic and acidic residues" evidence="1">
    <location>
        <begin position="144"/>
        <end position="154"/>
    </location>
</feature>
<feature type="compositionally biased region" description="Pro residues" evidence="1">
    <location>
        <begin position="232"/>
        <end position="241"/>
    </location>
</feature>